<evidence type="ECO:0000313" key="7">
    <source>
        <dbReference type="Proteomes" id="UP000500826"/>
    </source>
</evidence>
<dbReference type="PANTHER" id="PTHR44846">
    <property type="entry name" value="MANNOSYL-D-GLYCERATE TRANSPORT/METABOLISM SYSTEM REPRESSOR MNGR-RELATED"/>
    <property type="match status" value="1"/>
</dbReference>
<dbReference type="PANTHER" id="PTHR44846:SF1">
    <property type="entry name" value="MANNOSYL-D-GLYCERATE TRANSPORT_METABOLISM SYSTEM REPRESSOR MNGR-RELATED"/>
    <property type="match status" value="1"/>
</dbReference>
<dbReference type="SMART" id="SM00345">
    <property type="entry name" value="HTH_GNTR"/>
    <property type="match status" value="1"/>
</dbReference>
<dbReference type="InterPro" id="IPR028978">
    <property type="entry name" value="Chorismate_lyase_/UTRA_dom_sf"/>
</dbReference>
<dbReference type="Gene3D" id="1.10.10.10">
    <property type="entry name" value="Winged helix-like DNA-binding domain superfamily/Winged helix DNA-binding domain"/>
    <property type="match status" value="1"/>
</dbReference>
<keyword evidence="7" id="KW-1185">Reference proteome</keyword>
<dbReference type="Pfam" id="PF00392">
    <property type="entry name" value="GntR"/>
    <property type="match status" value="1"/>
</dbReference>
<proteinExistence type="predicted"/>
<evidence type="ECO:0000313" key="6">
    <source>
        <dbReference type="EMBL" id="QJW85516.1"/>
    </source>
</evidence>
<evidence type="ECO:0000259" key="5">
    <source>
        <dbReference type="PROSITE" id="PS50949"/>
    </source>
</evidence>
<keyword evidence="2" id="KW-0238">DNA-binding</keyword>
<reference evidence="6 7" key="1">
    <citation type="submission" date="2020-05" db="EMBL/GenBank/DDBJ databases">
        <title>Ramlibacter rhizophilus sp. nov., isolated from rhizosphere soil of national flower Mugunghwa from South Korea.</title>
        <authorList>
            <person name="Zheng-Fei Y."/>
            <person name="Huan T."/>
        </authorList>
    </citation>
    <scope>NUCLEOTIDE SEQUENCE [LARGE SCALE GENOMIC DNA]</scope>
    <source>
        <strain evidence="6 7">H242</strain>
    </source>
</reference>
<organism evidence="6 7">
    <name type="scientific">Ramlibacter terrae</name>
    <dbReference type="NCBI Taxonomy" id="2732511"/>
    <lineage>
        <taxon>Bacteria</taxon>
        <taxon>Pseudomonadati</taxon>
        <taxon>Pseudomonadota</taxon>
        <taxon>Betaproteobacteria</taxon>
        <taxon>Burkholderiales</taxon>
        <taxon>Comamonadaceae</taxon>
        <taxon>Ramlibacter</taxon>
    </lineage>
</organism>
<dbReference type="Pfam" id="PF07702">
    <property type="entry name" value="UTRA"/>
    <property type="match status" value="1"/>
</dbReference>
<dbReference type="InterPro" id="IPR036390">
    <property type="entry name" value="WH_DNA-bd_sf"/>
</dbReference>
<gene>
    <name evidence="6" type="ORF">HK414_26165</name>
</gene>
<dbReference type="Gene3D" id="3.40.1410.10">
    <property type="entry name" value="Chorismate lyase-like"/>
    <property type="match status" value="1"/>
</dbReference>
<feature type="region of interest" description="Disordered" evidence="4">
    <location>
        <begin position="324"/>
        <end position="363"/>
    </location>
</feature>
<dbReference type="SUPFAM" id="SSF46785">
    <property type="entry name" value="Winged helix' DNA-binding domain"/>
    <property type="match status" value="1"/>
</dbReference>
<keyword evidence="3" id="KW-0804">Transcription</keyword>
<dbReference type="InterPro" id="IPR036388">
    <property type="entry name" value="WH-like_DNA-bd_sf"/>
</dbReference>
<name>A0ABX6P983_9BURK</name>
<accession>A0ABX6P983</accession>
<dbReference type="PROSITE" id="PS50949">
    <property type="entry name" value="HTH_GNTR"/>
    <property type="match status" value="1"/>
</dbReference>
<keyword evidence="1" id="KW-0805">Transcription regulation</keyword>
<dbReference type="Proteomes" id="UP000500826">
    <property type="component" value="Chromosome"/>
</dbReference>
<feature type="domain" description="HTH gntR-type" evidence="5">
    <location>
        <begin position="10"/>
        <end position="78"/>
    </location>
</feature>
<protein>
    <submittedName>
        <fullName evidence="6">GntR family transcriptional regulator</fullName>
    </submittedName>
</protein>
<evidence type="ECO:0000256" key="4">
    <source>
        <dbReference type="SAM" id="MobiDB-lite"/>
    </source>
</evidence>
<evidence type="ECO:0000256" key="3">
    <source>
        <dbReference type="ARBA" id="ARBA00023163"/>
    </source>
</evidence>
<dbReference type="InterPro" id="IPR011663">
    <property type="entry name" value="UTRA"/>
</dbReference>
<dbReference type="EMBL" id="CP053418">
    <property type="protein sequence ID" value="QJW85516.1"/>
    <property type="molecule type" value="Genomic_DNA"/>
</dbReference>
<dbReference type="InterPro" id="IPR050679">
    <property type="entry name" value="Bact_HTH_transcr_reg"/>
</dbReference>
<feature type="compositionally biased region" description="Low complexity" evidence="4">
    <location>
        <begin position="326"/>
        <end position="336"/>
    </location>
</feature>
<feature type="compositionally biased region" description="Basic residues" evidence="4">
    <location>
        <begin position="261"/>
        <end position="273"/>
    </location>
</feature>
<dbReference type="CDD" id="cd07377">
    <property type="entry name" value="WHTH_GntR"/>
    <property type="match status" value="1"/>
</dbReference>
<sequence length="363" mass="38663">MTKPARDDGIALHHKVATLLKDAIAIGRYRAGDQLPTEGELVALHGVSRVTVRRALQSLEQLGLIRRRAGHGTFVSDKGAVLNMPTPIAAYPEQVAERRKLSRAVLKEFGWVPAPANVASSLQLAEGAPVLRVVRVRTKGTLPLVHGTVFLPEALGARFTREDFRRKALSELLAEAGETYSRIDMVTRARLAAPGVAEMLQVPVGSPLVDVQRIGYDQAGLPIEYRGAARAAGPVRDARHHPRQRSGALSAARRLHDLQHHRAVSAHRARRHRDGGQRAHGGQPLRVRGSAGGGRLAGDGRPAPGPHRLGIARRRAIGTLGGGVAAGVRPAREPSAGGRGRRARNGGGAHRQPEHSVGGATGR</sequence>
<dbReference type="SMART" id="SM00866">
    <property type="entry name" value="UTRA"/>
    <property type="match status" value="1"/>
</dbReference>
<feature type="region of interest" description="Disordered" evidence="4">
    <location>
        <begin position="232"/>
        <end position="308"/>
    </location>
</feature>
<evidence type="ECO:0000256" key="2">
    <source>
        <dbReference type="ARBA" id="ARBA00023125"/>
    </source>
</evidence>
<dbReference type="InterPro" id="IPR000524">
    <property type="entry name" value="Tscrpt_reg_HTH_GntR"/>
</dbReference>
<dbReference type="SUPFAM" id="SSF64288">
    <property type="entry name" value="Chorismate lyase-like"/>
    <property type="match status" value="1"/>
</dbReference>
<dbReference type="PRINTS" id="PR00035">
    <property type="entry name" value="HTHGNTR"/>
</dbReference>
<evidence type="ECO:0000256" key="1">
    <source>
        <dbReference type="ARBA" id="ARBA00023015"/>
    </source>
</evidence>